<dbReference type="AlphaFoldDB" id="A0A1E5QCU4"/>
<dbReference type="STRING" id="1781255.BH720_24700"/>
<dbReference type="InterPro" id="IPR013417">
    <property type="entry name" value="CHP02588"/>
</dbReference>
<keyword evidence="1" id="KW-0812">Transmembrane</keyword>
<reference evidence="2" key="1">
    <citation type="submission" date="2016-09" db="EMBL/GenBank/DDBJ databases">
        <title>Draft genome of thermotolerant cyanobacterium Desertifilum sp. strain IPPAS B-1220.</title>
        <authorList>
            <person name="Sinetova M.A."/>
            <person name="Bolakhan K."/>
            <person name="Zayadan B.K."/>
            <person name="Mironov K.S."/>
            <person name="Ustinova V."/>
            <person name="Kupriyanova E.V."/>
            <person name="Sidorov R.A."/>
            <person name="Skrypnik A.N."/>
            <person name="Gogoleva N.E."/>
            <person name="Gogolev Y.V."/>
            <person name="Los D.A."/>
        </authorList>
    </citation>
    <scope>NUCLEOTIDE SEQUENCE [LARGE SCALE GENOMIC DNA]</scope>
    <source>
        <strain evidence="2">IPPAS B-1220</strain>
    </source>
</reference>
<keyword evidence="1" id="KW-1133">Transmembrane helix</keyword>
<dbReference type="EMBL" id="MJGC01000126">
    <property type="protein sequence ID" value="OEJ72492.1"/>
    <property type="molecule type" value="Genomic_DNA"/>
</dbReference>
<dbReference type="NCBIfam" id="TIGR02588">
    <property type="entry name" value="TIGR02588 family protein"/>
    <property type="match status" value="1"/>
</dbReference>
<organism evidence="2">
    <name type="scientific">Desertifilum tharense IPPAS B-1220</name>
    <dbReference type="NCBI Taxonomy" id="1781255"/>
    <lineage>
        <taxon>Bacteria</taxon>
        <taxon>Bacillati</taxon>
        <taxon>Cyanobacteriota</taxon>
        <taxon>Cyanophyceae</taxon>
        <taxon>Desertifilales</taxon>
        <taxon>Desertifilaceae</taxon>
        <taxon>Desertifilum</taxon>
    </lineage>
</organism>
<accession>A0A1E5QCU4</accession>
<name>A0A1E5QCU4_9CYAN</name>
<evidence type="ECO:0000313" key="2">
    <source>
        <dbReference type="EMBL" id="OEJ72492.1"/>
    </source>
</evidence>
<keyword evidence="1" id="KW-0472">Membrane</keyword>
<protein>
    <submittedName>
        <fullName evidence="2">TIGR02588 family protein</fullName>
    </submittedName>
</protein>
<sequence>MNSDFQQARSLPEWITFIVATLILLGVVGLTLNEWRTQQDSPPILNVNTSSSIRTDLGQYYVPFSVINSGGTTAEAVQVIAELRVNGSLLESGEQQIDFLASDERQEGAFVFTRNPQQAELTIRVASYKSP</sequence>
<gene>
    <name evidence="2" type="ORF">BH720_24700</name>
</gene>
<evidence type="ECO:0000256" key="1">
    <source>
        <dbReference type="SAM" id="Phobius"/>
    </source>
</evidence>
<dbReference type="OrthoDB" id="424854at2"/>
<comment type="caution">
    <text evidence="2">The sequence shown here is derived from an EMBL/GenBank/DDBJ whole genome shotgun (WGS) entry which is preliminary data.</text>
</comment>
<feature type="transmembrane region" description="Helical" evidence="1">
    <location>
        <begin position="14"/>
        <end position="32"/>
    </location>
</feature>
<dbReference type="RefSeq" id="WP_069969897.1">
    <property type="nucleotide sequence ID" value="NZ_CM124774.1"/>
</dbReference>
<proteinExistence type="predicted"/>